<comment type="caution">
    <text evidence="1">The sequence shown here is derived from an EMBL/GenBank/DDBJ whole genome shotgun (WGS) entry which is preliminary data.</text>
</comment>
<dbReference type="InterPro" id="IPR010917">
    <property type="entry name" value="TonB_rcpt_CS"/>
</dbReference>
<dbReference type="EMBL" id="VSSQ01144665">
    <property type="protein sequence ID" value="MPN64171.1"/>
    <property type="molecule type" value="Genomic_DNA"/>
</dbReference>
<proteinExistence type="predicted"/>
<organism evidence="1">
    <name type="scientific">bioreactor metagenome</name>
    <dbReference type="NCBI Taxonomy" id="1076179"/>
    <lineage>
        <taxon>unclassified sequences</taxon>
        <taxon>metagenomes</taxon>
        <taxon>ecological metagenomes</taxon>
    </lineage>
</organism>
<dbReference type="PROSITE" id="PS01156">
    <property type="entry name" value="TONB_DEPENDENT_REC_2"/>
    <property type="match status" value="1"/>
</dbReference>
<gene>
    <name evidence="1" type="ORF">SDC9_211942</name>
</gene>
<accession>A0A645JKR3</accession>
<name>A0A645JKR3_9ZZZZ</name>
<sequence>MAFNLTRYLNRLGAASYFFTRDGFGSLRLLKDRPAAAFNHITAGIYAGLGTMGVNNFADKEPPMVGNALALNGNAPGGYDQAGRYFFTSVSVKF</sequence>
<dbReference type="AlphaFoldDB" id="A0A645JKR3"/>
<protein>
    <submittedName>
        <fullName evidence="1">Uncharacterized protein</fullName>
    </submittedName>
</protein>
<evidence type="ECO:0000313" key="1">
    <source>
        <dbReference type="EMBL" id="MPN64171.1"/>
    </source>
</evidence>
<reference evidence="1" key="1">
    <citation type="submission" date="2019-08" db="EMBL/GenBank/DDBJ databases">
        <authorList>
            <person name="Kucharzyk K."/>
            <person name="Murdoch R.W."/>
            <person name="Higgins S."/>
            <person name="Loffler F."/>
        </authorList>
    </citation>
    <scope>NUCLEOTIDE SEQUENCE</scope>
</reference>